<evidence type="ECO:0000313" key="2">
    <source>
        <dbReference type="Proteomes" id="UP000308886"/>
    </source>
</evidence>
<proteinExistence type="predicted"/>
<protein>
    <submittedName>
        <fullName evidence="1">Acyltransferase</fullName>
    </submittedName>
</protein>
<dbReference type="Proteomes" id="UP000308886">
    <property type="component" value="Unassembled WGS sequence"/>
</dbReference>
<dbReference type="EMBL" id="SRZC01000027">
    <property type="protein sequence ID" value="TGX80317.1"/>
    <property type="molecule type" value="Genomic_DNA"/>
</dbReference>
<sequence>MIKQLIIKFFNVLNTLRIRLSPDYYRLLFWLKGVSFGKNMRILGKISIVNLGKITIGENFLMTSGNSVNPICSNIQGCFYTEPGARITIGDNVGMSSTRMWIKESLTIGCNVKIGGNVLLIDTDCHPMDYEVRRFSNEGTKSSPIKIEDDVWIGAHCIVLKGVTIGARSIIGAGSVVTKSIPADCIAPGNPAKVIRHI</sequence>
<comment type="caution">
    <text evidence="1">The sequence shown here is derived from an EMBL/GenBank/DDBJ whole genome shotgun (WGS) entry which is preliminary data.</text>
</comment>
<organism evidence="1 2">
    <name type="scientific">Palleniella muris</name>
    <dbReference type="NCBI Taxonomy" id="3038145"/>
    <lineage>
        <taxon>Bacteria</taxon>
        <taxon>Pseudomonadati</taxon>
        <taxon>Bacteroidota</taxon>
        <taxon>Bacteroidia</taxon>
        <taxon>Bacteroidales</taxon>
        <taxon>Prevotellaceae</taxon>
        <taxon>Palleniella</taxon>
    </lineage>
</organism>
<keyword evidence="1" id="KW-0808">Transferase</keyword>
<evidence type="ECO:0000313" key="1">
    <source>
        <dbReference type="EMBL" id="TGX80317.1"/>
    </source>
</evidence>
<accession>A0AC61QMG6</accession>
<keyword evidence="1" id="KW-0012">Acyltransferase</keyword>
<gene>
    <name evidence="1" type="ORF">E5358_13240</name>
</gene>
<reference evidence="1" key="1">
    <citation type="submission" date="2019-04" db="EMBL/GenBank/DDBJ databases">
        <title>Microbes associate with the intestines of laboratory mice.</title>
        <authorList>
            <person name="Navarre W."/>
            <person name="Wong E."/>
            <person name="Huang K."/>
            <person name="Tropini C."/>
            <person name="Ng K."/>
            <person name="Yu B."/>
        </authorList>
    </citation>
    <scope>NUCLEOTIDE SEQUENCE</scope>
    <source>
        <strain evidence="1">NM73_A23</strain>
    </source>
</reference>
<keyword evidence="2" id="KW-1185">Reference proteome</keyword>
<name>A0AC61QMG6_9BACT</name>